<dbReference type="Gene3D" id="2.30.170.20">
    <property type="entry name" value="Ribosomal protein L24e"/>
    <property type="match status" value="1"/>
</dbReference>
<keyword evidence="5" id="KW-0862">Zinc</keyword>
<dbReference type="CDD" id="cd00472">
    <property type="entry name" value="Ribosomal_L24e_L24"/>
    <property type="match status" value="1"/>
</dbReference>
<dbReference type="GO" id="GO:0003735">
    <property type="term" value="F:structural constituent of ribosome"/>
    <property type="evidence" value="ECO:0007669"/>
    <property type="project" value="InterPro"/>
</dbReference>
<name>A0AAV3SDB5_HALDO</name>
<evidence type="ECO:0000256" key="6">
    <source>
        <dbReference type="SAM" id="MobiDB-lite"/>
    </source>
</evidence>
<comment type="cofactor">
    <cofactor evidence="5">
        <name>Zn(2+)</name>
        <dbReference type="ChEBI" id="CHEBI:29105"/>
    </cofactor>
    <text evidence="5">Binds 1 zinc ion per subunit.</text>
</comment>
<accession>A0AAV3SDB5</accession>
<keyword evidence="4 5" id="KW-0687">Ribonucleoprotein</keyword>
<dbReference type="InterPro" id="IPR038630">
    <property type="entry name" value="L24e/L24_sf"/>
</dbReference>
<dbReference type="KEGG" id="hdo:MUK72_11645"/>
<dbReference type="GO" id="GO:0005840">
    <property type="term" value="C:ribosome"/>
    <property type="evidence" value="ECO:0007669"/>
    <property type="project" value="UniProtKB-KW"/>
</dbReference>
<keyword evidence="3 5" id="KW-0689">Ribosomal protein</keyword>
<protein>
    <recommendedName>
        <fullName evidence="5">Large ribosomal subunit protein eL24</fullName>
    </recommendedName>
</protein>
<comment type="subunit">
    <text evidence="5">Part of the 50S ribosomal subunit. Forms a cluster with proteins L3 and L14.</text>
</comment>
<keyword evidence="5" id="KW-0479">Metal-binding</keyword>
<evidence type="ECO:0000256" key="4">
    <source>
        <dbReference type="ARBA" id="ARBA00023274"/>
    </source>
</evidence>
<evidence type="ECO:0000256" key="3">
    <source>
        <dbReference type="ARBA" id="ARBA00022980"/>
    </source>
</evidence>
<dbReference type="EMBL" id="BAAADN010000019">
    <property type="protein sequence ID" value="GAA0457101.1"/>
    <property type="molecule type" value="Genomic_DNA"/>
</dbReference>
<dbReference type="InterPro" id="IPR023442">
    <property type="entry name" value="Ribosomal_eL24_CS"/>
</dbReference>
<reference evidence="8" key="1">
    <citation type="journal article" date="2014" name="Int. J. Syst. Evol. Microbiol.">
        <title>Complete genome sequence of Corynebacterium casei LMG S-19264T (=DSM 44701T), isolated from a smear-ripened cheese.</title>
        <authorList>
            <consortium name="US DOE Joint Genome Institute (JGI-PGF)"/>
            <person name="Walter F."/>
            <person name="Albersmeier A."/>
            <person name="Kalinowski J."/>
            <person name="Ruckert C."/>
        </authorList>
    </citation>
    <scope>NUCLEOTIDE SEQUENCE</scope>
    <source>
        <strain evidence="8">JCM 12289</strain>
    </source>
</reference>
<evidence type="ECO:0000259" key="7">
    <source>
        <dbReference type="SMART" id="SM00746"/>
    </source>
</evidence>
<sequence>MVDTRPCDYCGSEIEPGTGTMFVRVDGEVIHYCSSKCENNADLGRAARDLEWTADGRRSTDSQAGTPDEVEQVAAEPSSEGDETVADEMDTVPGESEAEAVAAAAGDAGSRSGEPAAATDERVDDDATADTDELDEVEGRSAGGSDPDIEEDQDTADVDESEAEANVGEETVRDTDDDGEDDQ</sequence>
<keyword evidence="5" id="KW-0699">rRNA-binding</keyword>
<dbReference type="NCBIfam" id="NF034186">
    <property type="entry name" value="PRK14891.1-1"/>
    <property type="match status" value="1"/>
</dbReference>
<dbReference type="InterPro" id="IPR055345">
    <property type="entry name" value="Ribosomal_eL24-rel_arc"/>
</dbReference>
<dbReference type="Pfam" id="PF01246">
    <property type="entry name" value="Ribosomal_L24e"/>
    <property type="match status" value="1"/>
</dbReference>
<keyword evidence="2 5" id="KW-0863">Zinc-finger</keyword>
<evidence type="ECO:0000313" key="10">
    <source>
        <dbReference type="Proteomes" id="UP000830542"/>
    </source>
</evidence>
<dbReference type="Proteomes" id="UP000830542">
    <property type="component" value="Chromosome"/>
</dbReference>
<dbReference type="SMART" id="SM00746">
    <property type="entry name" value="TRASH"/>
    <property type="match status" value="1"/>
</dbReference>
<feature type="compositionally biased region" description="Acidic residues" evidence="6">
    <location>
        <begin position="122"/>
        <end position="136"/>
    </location>
</feature>
<evidence type="ECO:0000256" key="1">
    <source>
        <dbReference type="ARBA" id="ARBA00005647"/>
    </source>
</evidence>
<dbReference type="EMBL" id="CP095005">
    <property type="protein sequence ID" value="UOO94616.1"/>
    <property type="molecule type" value="Genomic_DNA"/>
</dbReference>
<comment type="similarity">
    <text evidence="1 5">Belongs to the eukaryotic ribosomal protein eL24 family.</text>
</comment>
<keyword evidence="5" id="KW-0694">RNA-binding</keyword>
<feature type="binding site" evidence="5">
    <location>
        <position position="7"/>
    </location>
    <ligand>
        <name>Zn(2+)</name>
        <dbReference type="ChEBI" id="CHEBI:29105"/>
    </ligand>
</feature>
<dbReference type="GO" id="GO:0006412">
    <property type="term" value="P:translation"/>
    <property type="evidence" value="ECO:0007669"/>
    <property type="project" value="UniProtKB-UniRule"/>
</dbReference>
<comment type="function">
    <text evidence="5">Binds to the 23S rRNA.</text>
</comment>
<feature type="binding site" evidence="5">
    <location>
        <position position="10"/>
    </location>
    <ligand>
        <name>Zn(2+)</name>
        <dbReference type="ChEBI" id="CHEBI:29105"/>
    </ligand>
</feature>
<evidence type="ECO:0000256" key="2">
    <source>
        <dbReference type="ARBA" id="ARBA00022771"/>
    </source>
</evidence>
<reference evidence="9" key="2">
    <citation type="submission" date="2022-04" db="EMBL/GenBank/DDBJ databases">
        <title>Sequencing and genomic assembly of Halococcus dombrowskii.</title>
        <authorList>
            <person name="Lim S.W."/>
            <person name="MacLea K.S."/>
        </authorList>
    </citation>
    <scope>NUCLEOTIDE SEQUENCE</scope>
    <source>
        <strain evidence="9">H4</strain>
    </source>
</reference>
<feature type="binding site" evidence="5">
    <location>
        <position position="37"/>
    </location>
    <ligand>
        <name>Zn(2+)</name>
        <dbReference type="ChEBI" id="CHEBI:29105"/>
    </ligand>
</feature>
<feature type="region of interest" description="Disordered" evidence="6">
    <location>
        <begin position="54"/>
        <end position="183"/>
    </location>
</feature>
<feature type="zinc finger region" description="C4-type" evidence="5">
    <location>
        <begin position="7"/>
        <end position="37"/>
    </location>
</feature>
<evidence type="ECO:0000313" key="8">
    <source>
        <dbReference type="EMBL" id="GAA0457101.1"/>
    </source>
</evidence>
<organism evidence="8 11">
    <name type="scientific">Halococcus dombrowskii</name>
    <dbReference type="NCBI Taxonomy" id="179637"/>
    <lineage>
        <taxon>Archaea</taxon>
        <taxon>Methanobacteriati</taxon>
        <taxon>Methanobacteriota</taxon>
        <taxon>Stenosarchaea group</taxon>
        <taxon>Halobacteria</taxon>
        <taxon>Halobacteriales</taxon>
        <taxon>Halococcaceae</taxon>
        <taxon>Halococcus</taxon>
    </lineage>
</organism>
<keyword evidence="10" id="KW-1185">Reference proteome</keyword>
<dbReference type="InterPro" id="IPR011017">
    <property type="entry name" value="TRASH_dom"/>
</dbReference>
<dbReference type="PROSITE" id="PS01073">
    <property type="entry name" value="RIBOSOMAL_L24E"/>
    <property type="match status" value="1"/>
</dbReference>
<dbReference type="GeneID" id="71762511"/>
<dbReference type="SUPFAM" id="SSF57716">
    <property type="entry name" value="Glucocorticoid receptor-like (DNA-binding domain)"/>
    <property type="match status" value="1"/>
</dbReference>
<dbReference type="GO" id="GO:0019843">
    <property type="term" value="F:rRNA binding"/>
    <property type="evidence" value="ECO:0007669"/>
    <property type="project" value="UniProtKB-UniRule"/>
</dbReference>
<gene>
    <name evidence="5" type="primary">rpl24e</name>
    <name evidence="8" type="ORF">GCM10008985_11480</name>
    <name evidence="9" type="ORF">MUK72_11645</name>
</gene>
<dbReference type="Proteomes" id="UP001500962">
    <property type="component" value="Unassembled WGS sequence"/>
</dbReference>
<evidence type="ECO:0000313" key="9">
    <source>
        <dbReference type="EMBL" id="UOO94616.1"/>
    </source>
</evidence>
<evidence type="ECO:0000256" key="5">
    <source>
        <dbReference type="HAMAP-Rule" id="MF_00773"/>
    </source>
</evidence>
<proteinExistence type="inferred from homology"/>
<feature type="binding site" evidence="5">
    <location>
        <position position="33"/>
    </location>
    <ligand>
        <name>Zn(2+)</name>
        <dbReference type="ChEBI" id="CHEBI:29105"/>
    </ligand>
</feature>
<evidence type="ECO:0000313" key="11">
    <source>
        <dbReference type="Proteomes" id="UP001500962"/>
    </source>
</evidence>
<reference evidence="8" key="3">
    <citation type="submission" date="2023-12" db="EMBL/GenBank/DDBJ databases">
        <authorList>
            <person name="Sun Q."/>
            <person name="Inoue M."/>
        </authorList>
    </citation>
    <scope>NUCLEOTIDE SEQUENCE</scope>
    <source>
        <strain evidence="8">JCM 12289</strain>
    </source>
</reference>
<feature type="compositionally biased region" description="Acidic residues" evidence="6">
    <location>
        <begin position="147"/>
        <end position="163"/>
    </location>
</feature>
<dbReference type="InterPro" id="IPR000988">
    <property type="entry name" value="Ribosomal_eL24-rel_N"/>
</dbReference>
<dbReference type="AlphaFoldDB" id="A0AAV3SDB5"/>
<feature type="compositionally biased region" description="Acidic residues" evidence="6">
    <location>
        <begin position="79"/>
        <end position="90"/>
    </location>
</feature>
<feature type="compositionally biased region" description="Low complexity" evidence="6">
    <location>
        <begin position="99"/>
        <end position="118"/>
    </location>
</feature>
<dbReference type="GO" id="GO:1990904">
    <property type="term" value="C:ribonucleoprotein complex"/>
    <property type="evidence" value="ECO:0007669"/>
    <property type="project" value="UniProtKB-KW"/>
</dbReference>
<dbReference type="HAMAP" id="MF_00773">
    <property type="entry name" value="Ribosomal_eL24"/>
    <property type="match status" value="1"/>
</dbReference>
<dbReference type="RefSeq" id="WP_004054949.1">
    <property type="nucleotide sequence ID" value="NZ_BAAADN010000019.1"/>
</dbReference>
<dbReference type="GO" id="GO:0008270">
    <property type="term" value="F:zinc ion binding"/>
    <property type="evidence" value="ECO:0007669"/>
    <property type="project" value="UniProtKB-UniRule"/>
</dbReference>
<feature type="domain" description="TRASH" evidence="7">
    <location>
        <begin position="7"/>
        <end position="45"/>
    </location>
</feature>